<feature type="compositionally biased region" description="Basic residues" evidence="1">
    <location>
        <begin position="19"/>
        <end position="31"/>
    </location>
</feature>
<feature type="region of interest" description="Disordered" evidence="1">
    <location>
        <begin position="728"/>
        <end position="786"/>
    </location>
</feature>
<proteinExistence type="predicted"/>
<dbReference type="Pfam" id="PF13519">
    <property type="entry name" value="VWA_2"/>
    <property type="match status" value="1"/>
</dbReference>
<gene>
    <name evidence="5" type="ORF">KGA66_03040</name>
</gene>
<sequence length="786" mass="81234">MQSSDAAPRGMAPTDTSSARRRDRGRRHVRGRGPAALAASLLLSLSAFATPAAATATGASAGLGTLAADASTAPQPIDFVVLVDESGSITPSEMNDERAAASLLTQSEIAQDSKAAVIGFGSSNQTGQSPVDMVCPLTPLDSSGRQLLSGCVGQLHKRTTSQGPDTDFPNAIQQALDTLGSAQDSATKLIFMLTDGQLDVRNSPQYGSDPEHRQANAESALAEKLQSAAQAKVEIWPLGFGPDVDGAQLSRIAAGAYTGQGLCSGNATARPVMHVVGGSSDVFNTLLQAFAGARCGNGVFGGGGKLPNPGSLDLNVTIPPVASTGSLVVIKRDPHVVVSYYDPQNREVPQQGTAFGSTFQDSGQNSAVEALRISDPLPGTWRIHVTAPAGYGGEQVMSAVIWQGILHSFITVSPPAPYAGQAVVVRVHLQTRAGVVLYSADQLAGIGVSATLAGTGLSAQTIRLADDGNPPDKSAHDGEFTGRLTIPANASGSLTLTGNVTGQGVVGDQRPTFLTVAKGAALLTGTATIDEHQVTPGGTASGTFEAHNMDGKAHVLRLTLSGLSSGAQASVSPATITVPAASQQTYSFRIAFGSGTPQGFQPGELDVTDTTTGLPVDAPPIDVTIVPPPTWWSTWGWAVETAAVIVLAAIAAAALLARSRREQAKLGGIRLVLYRGDEVLNELRPMPSEREVGFVVAGAGGANPTLRRQAHAPRWVLRRTKRGAVLQLRPPTGKPTELQTRRRTPLGDGLELAVTEPAPPPAPPVPGRRKHTPTPTPTPSLPSKDF</sequence>
<organism evidence="5 6">
    <name type="scientific">Actinocrinis puniceicyclus</name>
    <dbReference type="NCBI Taxonomy" id="977794"/>
    <lineage>
        <taxon>Bacteria</taxon>
        <taxon>Bacillati</taxon>
        <taxon>Actinomycetota</taxon>
        <taxon>Actinomycetes</taxon>
        <taxon>Catenulisporales</taxon>
        <taxon>Actinospicaceae</taxon>
        <taxon>Actinocrinis</taxon>
    </lineage>
</organism>
<comment type="caution">
    <text evidence="5">The sequence shown here is derived from an EMBL/GenBank/DDBJ whole genome shotgun (WGS) entry which is preliminary data.</text>
</comment>
<evidence type="ECO:0000259" key="4">
    <source>
        <dbReference type="PROSITE" id="PS50234"/>
    </source>
</evidence>
<feature type="signal peptide" evidence="3">
    <location>
        <begin position="1"/>
        <end position="49"/>
    </location>
</feature>
<dbReference type="SMART" id="SM00327">
    <property type="entry name" value="VWA"/>
    <property type="match status" value="1"/>
</dbReference>
<dbReference type="Proteomes" id="UP000677913">
    <property type="component" value="Unassembled WGS sequence"/>
</dbReference>
<feature type="compositionally biased region" description="Pro residues" evidence="1">
    <location>
        <begin position="757"/>
        <end position="766"/>
    </location>
</feature>
<evidence type="ECO:0000313" key="5">
    <source>
        <dbReference type="EMBL" id="MBS2962008.1"/>
    </source>
</evidence>
<reference evidence="5" key="1">
    <citation type="submission" date="2021-04" db="EMBL/GenBank/DDBJ databases">
        <title>Genome based classification of Actinospica acidithermotolerans sp. nov., an actinobacterium isolated from an Indonesian hot spring.</title>
        <authorList>
            <person name="Kusuma A.B."/>
            <person name="Putra K.E."/>
            <person name="Nafisah S."/>
            <person name="Loh J."/>
            <person name="Nouioui I."/>
            <person name="Goodfellow M."/>
        </authorList>
    </citation>
    <scope>NUCLEOTIDE SEQUENCE</scope>
    <source>
        <strain evidence="5">DSM 45618</strain>
    </source>
</reference>
<dbReference type="AlphaFoldDB" id="A0A8J7WGZ7"/>
<dbReference type="InterPro" id="IPR002035">
    <property type="entry name" value="VWF_A"/>
</dbReference>
<keyword evidence="2" id="KW-0812">Transmembrane</keyword>
<feature type="chain" id="PRO_5039372562" evidence="3">
    <location>
        <begin position="50"/>
        <end position="786"/>
    </location>
</feature>
<feature type="transmembrane region" description="Helical" evidence="2">
    <location>
        <begin position="635"/>
        <end position="657"/>
    </location>
</feature>
<name>A0A8J7WGZ7_9ACTN</name>
<dbReference type="EMBL" id="JAGSXH010000006">
    <property type="protein sequence ID" value="MBS2962008.1"/>
    <property type="molecule type" value="Genomic_DNA"/>
</dbReference>
<dbReference type="InterPro" id="IPR036465">
    <property type="entry name" value="vWFA_dom_sf"/>
</dbReference>
<evidence type="ECO:0000313" key="6">
    <source>
        <dbReference type="Proteomes" id="UP000677913"/>
    </source>
</evidence>
<accession>A0A8J7WGZ7</accession>
<evidence type="ECO:0000256" key="3">
    <source>
        <dbReference type="SAM" id="SignalP"/>
    </source>
</evidence>
<dbReference type="CDD" id="cd00198">
    <property type="entry name" value="vWFA"/>
    <property type="match status" value="1"/>
</dbReference>
<dbReference type="SUPFAM" id="SSF53300">
    <property type="entry name" value="vWA-like"/>
    <property type="match status" value="1"/>
</dbReference>
<keyword evidence="2" id="KW-1133">Transmembrane helix</keyword>
<dbReference type="RefSeq" id="WP_211464236.1">
    <property type="nucleotide sequence ID" value="NZ_JAGSXH010000006.1"/>
</dbReference>
<protein>
    <submittedName>
        <fullName evidence="5">VWA domain-containing protein</fullName>
    </submittedName>
</protein>
<evidence type="ECO:0000256" key="2">
    <source>
        <dbReference type="SAM" id="Phobius"/>
    </source>
</evidence>
<keyword evidence="2" id="KW-0472">Membrane</keyword>
<feature type="domain" description="VWFA" evidence="4">
    <location>
        <begin position="78"/>
        <end position="253"/>
    </location>
</feature>
<dbReference type="Gene3D" id="3.40.50.410">
    <property type="entry name" value="von Willebrand factor, type A domain"/>
    <property type="match status" value="1"/>
</dbReference>
<evidence type="ECO:0000256" key="1">
    <source>
        <dbReference type="SAM" id="MobiDB-lite"/>
    </source>
</evidence>
<dbReference type="PROSITE" id="PS50234">
    <property type="entry name" value="VWFA"/>
    <property type="match status" value="1"/>
</dbReference>
<feature type="region of interest" description="Disordered" evidence="1">
    <location>
        <begin position="1"/>
        <end position="31"/>
    </location>
</feature>
<keyword evidence="3" id="KW-0732">Signal</keyword>
<keyword evidence="6" id="KW-1185">Reference proteome</keyword>